<evidence type="ECO:0000313" key="3">
    <source>
        <dbReference type="EMBL" id="KIH50286.1"/>
    </source>
</evidence>
<dbReference type="OrthoDB" id="5862731at2759"/>
<feature type="non-terminal residue" evidence="3">
    <location>
        <position position="1"/>
    </location>
</feature>
<gene>
    <name evidence="3" type="ORF">ANCDUO_19636</name>
</gene>
<feature type="coiled-coil region" evidence="1">
    <location>
        <begin position="144"/>
        <end position="178"/>
    </location>
</feature>
<feature type="region of interest" description="Disordered" evidence="2">
    <location>
        <begin position="205"/>
        <end position="233"/>
    </location>
</feature>
<sequence>ARRVAKQATDGLSELQQSSSKEIMKWKQELKEANKNLDMLRFERDSLQNHSDQRDQRLEQMEARLHDFATDLKAKEDALIAAKAEVATRDQEIRQLKDRIKQVETVAEAQVKRREMEITKQMDQYLAETKAIDAERERLAKAKVMEVRKQLKLVEEQRDEAERRAHAAEAKVADYEENFIQYRGQMEGEALRAITNGYRNALSAIPSSRPASSPLDRLFPLARPRSPGYGENI</sequence>
<evidence type="ECO:0000256" key="1">
    <source>
        <dbReference type="SAM" id="Coils"/>
    </source>
</evidence>
<dbReference type="EMBL" id="KN750191">
    <property type="protein sequence ID" value="KIH50286.1"/>
    <property type="molecule type" value="Genomic_DNA"/>
</dbReference>
<proteinExistence type="predicted"/>
<dbReference type="Proteomes" id="UP000054047">
    <property type="component" value="Unassembled WGS sequence"/>
</dbReference>
<keyword evidence="1" id="KW-0175">Coiled coil</keyword>
<evidence type="ECO:0000313" key="4">
    <source>
        <dbReference type="Proteomes" id="UP000054047"/>
    </source>
</evidence>
<feature type="non-terminal residue" evidence="3">
    <location>
        <position position="233"/>
    </location>
</feature>
<reference evidence="3 4" key="1">
    <citation type="submission" date="2013-12" db="EMBL/GenBank/DDBJ databases">
        <title>Draft genome of the parsitic nematode Ancylostoma duodenale.</title>
        <authorList>
            <person name="Mitreva M."/>
        </authorList>
    </citation>
    <scope>NUCLEOTIDE SEQUENCE [LARGE SCALE GENOMIC DNA]</scope>
    <source>
        <strain evidence="3 4">Zhejiang</strain>
    </source>
</reference>
<dbReference type="SUPFAM" id="SSF57997">
    <property type="entry name" value="Tropomyosin"/>
    <property type="match status" value="1"/>
</dbReference>
<evidence type="ECO:0000256" key="2">
    <source>
        <dbReference type="SAM" id="MobiDB-lite"/>
    </source>
</evidence>
<feature type="compositionally biased region" description="Low complexity" evidence="2">
    <location>
        <begin position="205"/>
        <end position="214"/>
    </location>
</feature>
<dbReference type="AlphaFoldDB" id="A0A0C2FZN5"/>
<keyword evidence="4" id="KW-1185">Reference proteome</keyword>
<accession>A0A0C2FZN5</accession>
<protein>
    <submittedName>
        <fullName evidence="3">Uncharacterized protein</fullName>
    </submittedName>
</protein>
<name>A0A0C2FZN5_9BILA</name>
<organism evidence="3 4">
    <name type="scientific">Ancylostoma duodenale</name>
    <dbReference type="NCBI Taxonomy" id="51022"/>
    <lineage>
        <taxon>Eukaryota</taxon>
        <taxon>Metazoa</taxon>
        <taxon>Ecdysozoa</taxon>
        <taxon>Nematoda</taxon>
        <taxon>Chromadorea</taxon>
        <taxon>Rhabditida</taxon>
        <taxon>Rhabditina</taxon>
        <taxon>Rhabditomorpha</taxon>
        <taxon>Strongyloidea</taxon>
        <taxon>Ancylostomatidae</taxon>
        <taxon>Ancylostomatinae</taxon>
        <taxon>Ancylostoma</taxon>
    </lineage>
</organism>
<feature type="coiled-coil region" evidence="1">
    <location>
        <begin position="16"/>
        <end position="113"/>
    </location>
</feature>